<dbReference type="EMBL" id="JAHWGI010000971">
    <property type="protein sequence ID" value="KAK3919218.1"/>
    <property type="molecule type" value="Genomic_DNA"/>
</dbReference>
<evidence type="ECO:0000313" key="1">
    <source>
        <dbReference type="EMBL" id="KAK3919218.1"/>
    </source>
</evidence>
<protein>
    <submittedName>
        <fullName evidence="1">Proteasome subunit beta type-4</fullName>
    </submittedName>
</protein>
<organism evidence="1 2">
    <name type="scientific">Frankliniella fusca</name>
    <dbReference type="NCBI Taxonomy" id="407009"/>
    <lineage>
        <taxon>Eukaryota</taxon>
        <taxon>Metazoa</taxon>
        <taxon>Ecdysozoa</taxon>
        <taxon>Arthropoda</taxon>
        <taxon>Hexapoda</taxon>
        <taxon>Insecta</taxon>
        <taxon>Pterygota</taxon>
        <taxon>Neoptera</taxon>
        <taxon>Paraneoptera</taxon>
        <taxon>Thysanoptera</taxon>
        <taxon>Terebrantia</taxon>
        <taxon>Thripoidea</taxon>
        <taxon>Thripidae</taxon>
        <taxon>Frankliniella</taxon>
    </lineage>
</organism>
<evidence type="ECO:0000313" key="2">
    <source>
        <dbReference type="Proteomes" id="UP001219518"/>
    </source>
</evidence>
<gene>
    <name evidence="1" type="ORF">KUF71_008367</name>
</gene>
<proteinExistence type="predicted"/>
<reference evidence="1" key="2">
    <citation type="journal article" date="2023" name="BMC Genomics">
        <title>Pest status, molecular evolution, and epigenetic factors derived from the genome assembly of Frankliniella fusca, a thysanopteran phytovirus vector.</title>
        <authorList>
            <person name="Catto M.A."/>
            <person name="Labadie P.E."/>
            <person name="Jacobson A.L."/>
            <person name="Kennedy G.G."/>
            <person name="Srinivasan R."/>
            <person name="Hunt B.G."/>
        </authorList>
    </citation>
    <scope>NUCLEOTIDE SEQUENCE</scope>
    <source>
        <strain evidence="1">PL_HMW_Pooled</strain>
    </source>
</reference>
<reference evidence="1" key="1">
    <citation type="submission" date="2021-07" db="EMBL/GenBank/DDBJ databases">
        <authorList>
            <person name="Catto M.A."/>
            <person name="Jacobson A."/>
            <person name="Kennedy G."/>
            <person name="Labadie P."/>
            <person name="Hunt B.G."/>
            <person name="Srinivasan R."/>
        </authorList>
    </citation>
    <scope>NUCLEOTIDE SEQUENCE</scope>
    <source>
        <strain evidence="1">PL_HMW_Pooled</strain>
        <tissue evidence="1">Head</tissue>
    </source>
</reference>
<keyword evidence="1" id="KW-0647">Proteasome</keyword>
<comment type="caution">
    <text evidence="1">The sequence shown here is derived from an EMBL/GenBank/DDBJ whole genome shotgun (WGS) entry which is preliminary data.</text>
</comment>
<dbReference type="Proteomes" id="UP001219518">
    <property type="component" value="Unassembled WGS sequence"/>
</dbReference>
<keyword evidence="2" id="KW-1185">Reference proteome</keyword>
<sequence length="126" mass="14040">MPPLPPQDSRPRYQRRYSTRVGCCLLRELDKLCVLCDFFHRTVVCPRLAGLAARLGCSAARLAQAECGGAARSGVTLGYSEFGACAPQLRIIIVKEYCLDLSQLLICDKTWNFTPEFTVLERQGPM</sequence>
<accession>A0AAE1LGV8</accession>
<dbReference type="GO" id="GO:0000502">
    <property type="term" value="C:proteasome complex"/>
    <property type="evidence" value="ECO:0007669"/>
    <property type="project" value="UniProtKB-KW"/>
</dbReference>
<name>A0AAE1LGV8_9NEOP</name>
<dbReference type="AlphaFoldDB" id="A0AAE1LGV8"/>